<evidence type="ECO:0000256" key="1">
    <source>
        <dbReference type="SAM" id="MobiDB-lite"/>
    </source>
</evidence>
<proteinExistence type="predicted"/>
<feature type="compositionally biased region" description="Basic and acidic residues" evidence="1">
    <location>
        <begin position="519"/>
        <end position="533"/>
    </location>
</feature>
<gene>
    <name evidence="2" type="ORF">R1flu_026459</name>
</gene>
<evidence type="ECO:0000313" key="2">
    <source>
        <dbReference type="EMBL" id="KAL2607886.1"/>
    </source>
</evidence>
<comment type="caution">
    <text evidence="2">The sequence shown here is derived from an EMBL/GenBank/DDBJ whole genome shotgun (WGS) entry which is preliminary data.</text>
</comment>
<protein>
    <submittedName>
        <fullName evidence="2">Uncharacterized protein</fullName>
    </submittedName>
</protein>
<evidence type="ECO:0000313" key="3">
    <source>
        <dbReference type="Proteomes" id="UP001605036"/>
    </source>
</evidence>
<keyword evidence="3" id="KW-1185">Reference proteome</keyword>
<dbReference type="AlphaFoldDB" id="A0ABD1XJ00"/>
<name>A0ABD1XJ00_9MARC</name>
<reference evidence="2 3" key="1">
    <citation type="submission" date="2024-09" db="EMBL/GenBank/DDBJ databases">
        <title>Chromosome-scale assembly of Riccia fluitans.</title>
        <authorList>
            <person name="Paukszto L."/>
            <person name="Sawicki J."/>
            <person name="Karawczyk K."/>
            <person name="Piernik-Szablinska J."/>
            <person name="Szczecinska M."/>
            <person name="Mazdziarz M."/>
        </authorList>
    </citation>
    <scope>NUCLEOTIDE SEQUENCE [LARGE SCALE GENOMIC DNA]</scope>
    <source>
        <strain evidence="2">Rf_01</strain>
        <tissue evidence="2">Aerial parts of the thallus</tissue>
    </source>
</reference>
<dbReference type="Proteomes" id="UP001605036">
    <property type="component" value="Unassembled WGS sequence"/>
</dbReference>
<feature type="region of interest" description="Disordered" evidence="1">
    <location>
        <begin position="308"/>
        <end position="336"/>
    </location>
</feature>
<organism evidence="2 3">
    <name type="scientific">Riccia fluitans</name>
    <dbReference type="NCBI Taxonomy" id="41844"/>
    <lineage>
        <taxon>Eukaryota</taxon>
        <taxon>Viridiplantae</taxon>
        <taxon>Streptophyta</taxon>
        <taxon>Embryophyta</taxon>
        <taxon>Marchantiophyta</taxon>
        <taxon>Marchantiopsida</taxon>
        <taxon>Marchantiidae</taxon>
        <taxon>Marchantiales</taxon>
        <taxon>Ricciaceae</taxon>
        <taxon>Riccia</taxon>
    </lineage>
</organism>
<sequence length="557" mass="62553">MGSACEIESLISRIWSFTARNGVICACRRMSTCVSFRHFGLDIYVELGVPAAGDCPGEYPYALRESTTSWEVERRQLNSAHLRQEEYRLENRTKRSWGKDIWRPKFLLQGGDYRGKDACNAANTDALAERDWTNPSGVNIFVDLKTATNGTEIAISQSLSSFRPIFDNVDAPQDTSVNDQEEHLLHQGKCSSFLNEICSPASSSQGENRETKNQSSGEVLCVRDRTCPFGFEICLDLGIPSTGLGVVPTSPPTVKRRFCSTSASGYGGREVLEPNHCRDSLIRELSVHLVQEEEQFRRSDSLSWDELRSPFSSAEGENDRTEKLDDENDGHEWRDEANRKIPASVLKEKLDSNFGGCLDPAPNRRSNRSVHRLDSQIARAGAAPERLLNGNLNEDDVMAACQLLMLSYEDVVEGGVDEITVANRLLELSDWMTADEEEEFVEYTDDILTRSTVGKISAEEDLSVTDLAEENAFTTSADENLVKENYGWGDGNDMLEHAASDLRAWKLKRIKPDQWSSDGRNDRSDEADLLDRPPHKRQYKSLQHIYYASLPLDEEVI</sequence>
<feature type="region of interest" description="Disordered" evidence="1">
    <location>
        <begin position="514"/>
        <end position="534"/>
    </location>
</feature>
<dbReference type="EMBL" id="JBHFFA010000008">
    <property type="protein sequence ID" value="KAL2607886.1"/>
    <property type="molecule type" value="Genomic_DNA"/>
</dbReference>
<accession>A0ABD1XJ00</accession>